<protein>
    <recommendedName>
        <fullName evidence="3">Protein kinase domain-containing protein</fullName>
    </recommendedName>
</protein>
<dbReference type="RefSeq" id="XP_028474654.1">
    <property type="nucleotide sequence ID" value="XM_028617347.1"/>
</dbReference>
<dbReference type="InterPro" id="IPR011009">
    <property type="entry name" value="Kinase-like_dom_sf"/>
</dbReference>
<accession>A0A427XLA3</accession>
<dbReference type="STRING" id="105984.A0A427XLA3"/>
<keyword evidence="2" id="KW-1185">Reference proteome</keyword>
<organism evidence="1 2">
    <name type="scientific">Apiotrichum porosum</name>
    <dbReference type="NCBI Taxonomy" id="105984"/>
    <lineage>
        <taxon>Eukaryota</taxon>
        <taxon>Fungi</taxon>
        <taxon>Dikarya</taxon>
        <taxon>Basidiomycota</taxon>
        <taxon>Agaricomycotina</taxon>
        <taxon>Tremellomycetes</taxon>
        <taxon>Trichosporonales</taxon>
        <taxon>Trichosporonaceae</taxon>
        <taxon>Apiotrichum</taxon>
    </lineage>
</organism>
<evidence type="ECO:0000313" key="1">
    <source>
        <dbReference type="EMBL" id="RSH79507.1"/>
    </source>
</evidence>
<reference evidence="1 2" key="1">
    <citation type="submission" date="2018-11" db="EMBL/GenBank/DDBJ databases">
        <title>Genome sequence of Apiotrichum porosum DSM 27194.</title>
        <authorList>
            <person name="Aliyu H."/>
            <person name="Gorte O."/>
            <person name="Ochsenreither K."/>
        </authorList>
    </citation>
    <scope>NUCLEOTIDE SEQUENCE [LARGE SCALE GENOMIC DNA]</scope>
    <source>
        <strain evidence="1 2">DSM 27194</strain>
    </source>
</reference>
<proteinExistence type="predicted"/>
<dbReference type="SUPFAM" id="SSF56112">
    <property type="entry name" value="Protein kinase-like (PK-like)"/>
    <property type="match status" value="1"/>
</dbReference>
<dbReference type="AlphaFoldDB" id="A0A427XLA3"/>
<evidence type="ECO:0000313" key="2">
    <source>
        <dbReference type="Proteomes" id="UP000279236"/>
    </source>
</evidence>
<dbReference type="EMBL" id="RSCE01000010">
    <property type="protein sequence ID" value="RSH79507.1"/>
    <property type="molecule type" value="Genomic_DNA"/>
</dbReference>
<dbReference type="Proteomes" id="UP000279236">
    <property type="component" value="Unassembled WGS sequence"/>
</dbReference>
<sequence>MSVGVQAPVPITSSAFLNTTASASSSVQETRSATATATATAALATTVTVSALDSIVDAASTLAPGGGPLSLDKIGTSTIAVDTSRARNPTSCDISFVGALYPEDLTRVTFRGPVDTTALAALDELPVLTPSSLPSPTLPLQVVEVTDRIGQGAIWNAFTITLANGTTAVLKVTCVSAYTEAQDEWSESAQVRKYVVKDVQAHLKLDGLSCTPKMLGVWAGMDVEGMEYWALLEEHAGEPVDVATLNVEQKQVILTAYATIHARGVMHSDVKPIHWTLSPERGIQVIDFSHAVNLQALSRDHARMMCLSEMGDVRDGLGIEESGWTTAPYQLEDAGGSQPSG</sequence>
<dbReference type="GeneID" id="39586102"/>
<gene>
    <name evidence="1" type="ORF">EHS24_001559</name>
</gene>
<evidence type="ECO:0008006" key="3">
    <source>
        <dbReference type="Google" id="ProtNLM"/>
    </source>
</evidence>
<comment type="caution">
    <text evidence="1">The sequence shown here is derived from an EMBL/GenBank/DDBJ whole genome shotgun (WGS) entry which is preliminary data.</text>
</comment>
<dbReference type="OrthoDB" id="2687876at2759"/>
<name>A0A427XLA3_9TREE</name>